<name>A0A165ZBL1_9AGAM</name>
<dbReference type="AlphaFoldDB" id="A0A165ZBL1"/>
<dbReference type="EMBL" id="KV417680">
    <property type="protein sequence ID" value="KZP10418.1"/>
    <property type="molecule type" value="Genomic_DNA"/>
</dbReference>
<feature type="region of interest" description="Disordered" evidence="1">
    <location>
        <begin position="437"/>
        <end position="508"/>
    </location>
</feature>
<feature type="compositionally biased region" description="Acidic residues" evidence="1">
    <location>
        <begin position="96"/>
        <end position="108"/>
    </location>
</feature>
<protein>
    <submittedName>
        <fullName evidence="2">Uncharacterized protein</fullName>
    </submittedName>
</protein>
<dbReference type="STRING" id="436010.A0A165ZBL1"/>
<evidence type="ECO:0000313" key="3">
    <source>
        <dbReference type="Proteomes" id="UP000076532"/>
    </source>
</evidence>
<feature type="compositionally biased region" description="Basic residues" evidence="1">
    <location>
        <begin position="629"/>
        <end position="639"/>
    </location>
</feature>
<organism evidence="2 3">
    <name type="scientific">Athelia psychrophila</name>
    <dbReference type="NCBI Taxonomy" id="1759441"/>
    <lineage>
        <taxon>Eukaryota</taxon>
        <taxon>Fungi</taxon>
        <taxon>Dikarya</taxon>
        <taxon>Basidiomycota</taxon>
        <taxon>Agaricomycotina</taxon>
        <taxon>Agaricomycetes</taxon>
        <taxon>Agaricomycetidae</taxon>
        <taxon>Atheliales</taxon>
        <taxon>Atheliaceae</taxon>
        <taxon>Athelia</taxon>
    </lineage>
</organism>
<sequence>MPTGHRAYAFLGFGLPRQLIIHITRTYECPEGEQLAKSWLYKRRWATGEQVSWLMASYPDYFEAQRRGRFDEFWPKFFTNWFESFPARAPAANDPTDSEPEPDSDSDVPADSADEAHVKRKKKTRSDRESKRAKKVLRNQGLSRDQKIQGRIIRKRKAQVQTFMRGHCGNKATRKKNIVVSSSTLPTLGGVTKPHRLPQETEAYMNLFYDDRIATEVQARIADQSGPKINVIRKVAQEMYEKEGAETRAAVAALIASRAEEMVNGAEDLEKEPTVQQYQECIDVLPNYMDQILRDATRRTGLSATLIMGGPIPKDNGTISTLSFHIGNSTVGATFGQAYRDYDSSIKRPYQDFLRNVYSSDVRSARALSAPSQAGTSLALLSEDLKTLPDDELVAITAPDHSATLDDTTALGAQDTPGSEPIFAQIPSPVSPLHTPFAASPSPAVTAPDTASAARVPSHESPLHSSFTPAIGSTSSTTPIPNLSPRLNRRSESGQVLSSDSTELQISRPVPRPTFKMVLADRAAAEQAAKELAAEKTVPVVAAATPAAITAPSSRCVQHTPPVVPATTTAPPPLPDVAPGARPRRAGVKTALGKDFEEAQEAANAKAVKAAAKKAKKLEVAEEKDKGHCAKPKQRKGRR</sequence>
<feature type="compositionally biased region" description="Basic and acidic residues" evidence="1">
    <location>
        <begin position="617"/>
        <end position="628"/>
    </location>
</feature>
<feature type="compositionally biased region" description="Basic residues" evidence="1">
    <location>
        <begin position="118"/>
        <end position="137"/>
    </location>
</feature>
<dbReference type="OrthoDB" id="2683861at2759"/>
<evidence type="ECO:0000313" key="2">
    <source>
        <dbReference type="EMBL" id="KZP10418.1"/>
    </source>
</evidence>
<feature type="compositionally biased region" description="Polar residues" evidence="1">
    <location>
        <begin position="463"/>
        <end position="481"/>
    </location>
</feature>
<evidence type="ECO:0000256" key="1">
    <source>
        <dbReference type="SAM" id="MobiDB-lite"/>
    </source>
</evidence>
<accession>A0A165ZBL1</accession>
<dbReference type="Proteomes" id="UP000076532">
    <property type="component" value="Unassembled WGS sequence"/>
</dbReference>
<feature type="region of interest" description="Disordered" evidence="1">
    <location>
        <begin position="617"/>
        <end position="639"/>
    </location>
</feature>
<keyword evidence="3" id="KW-1185">Reference proteome</keyword>
<reference evidence="2 3" key="1">
    <citation type="journal article" date="2016" name="Mol. Biol. Evol.">
        <title>Comparative Genomics of Early-Diverging Mushroom-Forming Fungi Provides Insights into the Origins of Lignocellulose Decay Capabilities.</title>
        <authorList>
            <person name="Nagy L.G."/>
            <person name="Riley R."/>
            <person name="Tritt A."/>
            <person name="Adam C."/>
            <person name="Daum C."/>
            <person name="Floudas D."/>
            <person name="Sun H."/>
            <person name="Yadav J.S."/>
            <person name="Pangilinan J."/>
            <person name="Larsson K.H."/>
            <person name="Matsuura K."/>
            <person name="Barry K."/>
            <person name="Labutti K."/>
            <person name="Kuo R."/>
            <person name="Ohm R.A."/>
            <person name="Bhattacharya S.S."/>
            <person name="Shirouzu T."/>
            <person name="Yoshinaga Y."/>
            <person name="Martin F.M."/>
            <person name="Grigoriev I.V."/>
            <person name="Hibbett D.S."/>
        </authorList>
    </citation>
    <scope>NUCLEOTIDE SEQUENCE [LARGE SCALE GENOMIC DNA]</scope>
    <source>
        <strain evidence="2 3">CBS 109695</strain>
    </source>
</reference>
<gene>
    <name evidence="2" type="ORF">FIBSPDRAFT_899758</name>
</gene>
<feature type="compositionally biased region" description="Polar residues" evidence="1">
    <location>
        <begin position="493"/>
        <end position="505"/>
    </location>
</feature>
<proteinExistence type="predicted"/>
<feature type="region of interest" description="Disordered" evidence="1">
    <location>
        <begin position="89"/>
        <end position="151"/>
    </location>
</feature>
<feature type="region of interest" description="Disordered" evidence="1">
    <location>
        <begin position="563"/>
        <end position="586"/>
    </location>
</feature>